<dbReference type="PRINTS" id="PR00364">
    <property type="entry name" value="DISEASERSIST"/>
</dbReference>
<evidence type="ECO:0000256" key="1">
    <source>
        <dbReference type="ARBA" id="ARBA00008894"/>
    </source>
</evidence>
<dbReference type="PANTHER" id="PTHR36766:SF40">
    <property type="entry name" value="DISEASE RESISTANCE PROTEIN RGA3"/>
    <property type="match status" value="1"/>
</dbReference>
<dbReference type="Gene3D" id="3.40.50.300">
    <property type="entry name" value="P-loop containing nucleotide triphosphate hydrolases"/>
    <property type="match status" value="1"/>
</dbReference>
<gene>
    <name evidence="13" type="ORF">PVAP13_5NG622100</name>
</gene>
<dbReference type="GO" id="GO:0009626">
    <property type="term" value="P:plant-type hypersensitive response"/>
    <property type="evidence" value="ECO:0007669"/>
    <property type="project" value="UniProtKB-ARBA"/>
</dbReference>
<keyword evidence="6" id="KW-0067">ATP-binding</keyword>
<dbReference type="EMBL" id="CM029046">
    <property type="protein sequence ID" value="KAG2594131.1"/>
    <property type="molecule type" value="Genomic_DNA"/>
</dbReference>
<keyword evidence="4" id="KW-0547">Nucleotide-binding</keyword>
<dbReference type="InterPro" id="IPR055414">
    <property type="entry name" value="LRR_R13L4/SHOC2-like"/>
</dbReference>
<evidence type="ECO:0000259" key="12">
    <source>
        <dbReference type="Pfam" id="PF25019"/>
    </source>
</evidence>
<keyword evidence="5" id="KW-0611">Plant defense</keyword>
<dbReference type="GO" id="GO:0002758">
    <property type="term" value="P:innate immune response-activating signaling pathway"/>
    <property type="evidence" value="ECO:0007669"/>
    <property type="project" value="UniProtKB-ARBA"/>
</dbReference>
<dbReference type="Gene3D" id="1.20.5.4130">
    <property type="match status" value="1"/>
</dbReference>
<dbReference type="Gene3D" id="3.80.10.10">
    <property type="entry name" value="Ribonuclease Inhibitor"/>
    <property type="match status" value="3"/>
</dbReference>
<dbReference type="Pfam" id="PF23598">
    <property type="entry name" value="LRR_14"/>
    <property type="match status" value="1"/>
</dbReference>
<dbReference type="GO" id="GO:0043531">
    <property type="term" value="F:ADP binding"/>
    <property type="evidence" value="ECO:0007669"/>
    <property type="project" value="InterPro"/>
</dbReference>
<evidence type="ECO:0000313" key="13">
    <source>
        <dbReference type="EMBL" id="KAG2594132.1"/>
    </source>
</evidence>
<evidence type="ECO:0000256" key="5">
    <source>
        <dbReference type="ARBA" id="ARBA00022821"/>
    </source>
</evidence>
<dbReference type="Pfam" id="PF18052">
    <property type="entry name" value="Rx_N"/>
    <property type="match status" value="1"/>
</dbReference>
<evidence type="ECO:0000259" key="11">
    <source>
        <dbReference type="Pfam" id="PF23598"/>
    </source>
</evidence>
<evidence type="ECO:0000256" key="4">
    <source>
        <dbReference type="ARBA" id="ARBA00022741"/>
    </source>
</evidence>
<protein>
    <submittedName>
        <fullName evidence="13">Uncharacterized protein</fullName>
    </submittedName>
</protein>
<dbReference type="InterPro" id="IPR001611">
    <property type="entry name" value="Leu-rich_rpt"/>
</dbReference>
<dbReference type="Pfam" id="PF25019">
    <property type="entry name" value="LRR_R13L1-DRL21"/>
    <property type="match status" value="1"/>
</dbReference>
<dbReference type="Proteomes" id="UP000823388">
    <property type="component" value="Chromosome 5N"/>
</dbReference>
<evidence type="ECO:0000256" key="3">
    <source>
        <dbReference type="ARBA" id="ARBA00022737"/>
    </source>
</evidence>
<feature type="domain" description="Disease resistance N-terminal" evidence="9">
    <location>
        <begin position="12"/>
        <end position="102"/>
    </location>
</feature>
<organism evidence="13 14">
    <name type="scientific">Panicum virgatum</name>
    <name type="common">Blackwell switchgrass</name>
    <dbReference type="NCBI Taxonomy" id="38727"/>
    <lineage>
        <taxon>Eukaryota</taxon>
        <taxon>Viridiplantae</taxon>
        <taxon>Streptophyta</taxon>
        <taxon>Embryophyta</taxon>
        <taxon>Tracheophyta</taxon>
        <taxon>Spermatophyta</taxon>
        <taxon>Magnoliopsida</taxon>
        <taxon>Liliopsida</taxon>
        <taxon>Poales</taxon>
        <taxon>Poaceae</taxon>
        <taxon>PACMAD clade</taxon>
        <taxon>Panicoideae</taxon>
        <taxon>Panicodae</taxon>
        <taxon>Paniceae</taxon>
        <taxon>Panicinae</taxon>
        <taxon>Panicum</taxon>
        <taxon>Panicum sect. Hiantes</taxon>
    </lineage>
</organism>
<evidence type="ECO:0000256" key="2">
    <source>
        <dbReference type="ARBA" id="ARBA00022614"/>
    </source>
</evidence>
<feature type="domain" description="Disease resistance protein winged helix" evidence="10">
    <location>
        <begin position="435"/>
        <end position="512"/>
    </location>
</feature>
<dbReference type="InterPro" id="IPR056789">
    <property type="entry name" value="LRR_R13L1-DRL21"/>
</dbReference>
<reference evidence="13 14" key="1">
    <citation type="submission" date="2020-05" db="EMBL/GenBank/DDBJ databases">
        <title>WGS assembly of Panicum virgatum.</title>
        <authorList>
            <person name="Lovell J.T."/>
            <person name="Jenkins J."/>
            <person name="Shu S."/>
            <person name="Juenger T.E."/>
            <person name="Schmutz J."/>
        </authorList>
    </citation>
    <scope>NUCLEOTIDE SEQUENCE [LARGE SCALE GENOMIC DNA]</scope>
    <source>
        <strain evidence="13">AP13</strain>
        <strain evidence="14">cv. AP13</strain>
    </source>
</reference>
<dbReference type="GO" id="GO:0005524">
    <property type="term" value="F:ATP binding"/>
    <property type="evidence" value="ECO:0007669"/>
    <property type="project" value="UniProtKB-KW"/>
</dbReference>
<evidence type="ECO:0000259" key="9">
    <source>
        <dbReference type="Pfam" id="PF18052"/>
    </source>
</evidence>
<sequence length="1218" mass="137598">MSGGAGMVAAAIVQRVASKLGNIAWERIELMWRFKEDAQEMKDKMVTLQVALSHADKHIRGTDDALAQHWLEKYKSLAYDIEDGLDELEANALIWKWNPKTLKLCFSSVNPIFVRITMSNKMRSIRVRLHKIAENAKKFNFVPPSASTEHANYEMGRETYVGGRDDVQMVGREREKKHILHEVLEKYGDRGSSIIPIVGLGGMGKTTVAKFVYTHKETTEFDLKAWVHVSMEFELKRIVCDIIYQLDSRIIPAKDTSLHRLKSQLDHILSGKLYLIVLDDLWEERGHHLEKLVTMLPPGEKGSKIIVTTRSEKVASTLSVVGASYFHIVDPIKLEGLSDYECWSIMKPLNLGDGQSTDLADIGQEISRRCNGVPLVAKALGYVMRKHCTRGAWLEIKDSNILDIKDDDKGILKGLLLSYHHMAPPLKLCFMYCSIFPKSHEIDHDILIQQWIALGFIQDADGQSLQILGTQYVEELFGMSFLTSSTSPTVPTARIFKPTFKLRMHDMVHDLARHVAGDELSCINLVANSNIKRDRLSCHYQSLLNQNSTSWTYKDFSTKVRALHLRGCEKLHLPNRAFSHTLCLRVLDLGGCDVSELPNSLYKLKLLRYLDASGLPISTMPKFLNRLLNLQTLIISNTSLKIMPASISCLRKLQYFDLSGCANLSELPVTFGSLSALLFLNLARCHELHALPESFGMLGRLQFLNLSDCYRLQLLPKSFRLLHDMIHLDLSDCHSLEMLPDCIDQISKLEYLNMTSCSKIQMLPESLCKLMMLKHLNLSFCVNLEHLPSSIGNSRLERLDLEGCFFLGDLPDSIFSMSTLVHVERTLFTLNINSKVEQLGEKLKLKGSCELDGGNCDLWSRIEKLEKTPYHEVRIHGLENATHLEGEGSEQAKILSNNSKLTRLILLWEHAGCSSLVGLADKSVMEKLVPPRSLQHLGICGYMSIDFPRWMLDIPSYIPYLTTIFLVGVKGCNHLPQLGHLPNLRALGLAKMPNITSVGREFYGNYGNCQKLRMIALNSMDNLEEWWTTRSSNEDGEFLIPNLHQLGVADCPKLKFLPYPPRSVTWMVGNSDHVLPERGFGNLSSTTSPFFLVIGGALPSSEMWRRARYLSSIEGLQLNTITGLRTLPEAIRGFTNLRKLDILLCADLERLPECLGDFTSLRKIRIHKCPKLSSLPERIRGLTEVELRIVDCPALENWQGQDRGEIAHSISQVSYPSR</sequence>
<dbReference type="FunFam" id="1.10.10.10:FF:000322">
    <property type="entry name" value="Probable disease resistance protein At1g63360"/>
    <property type="match status" value="1"/>
</dbReference>
<dbReference type="SUPFAM" id="SSF52058">
    <property type="entry name" value="L domain-like"/>
    <property type="match status" value="2"/>
</dbReference>
<evidence type="ECO:0000259" key="10">
    <source>
        <dbReference type="Pfam" id="PF23559"/>
    </source>
</evidence>
<dbReference type="InterPro" id="IPR002182">
    <property type="entry name" value="NB-ARC"/>
</dbReference>
<dbReference type="InterPro" id="IPR027417">
    <property type="entry name" value="P-loop_NTPase"/>
</dbReference>
<dbReference type="PANTHER" id="PTHR36766">
    <property type="entry name" value="PLANT BROAD-SPECTRUM MILDEW RESISTANCE PROTEIN RPW8"/>
    <property type="match status" value="1"/>
</dbReference>
<evidence type="ECO:0000256" key="7">
    <source>
        <dbReference type="ARBA" id="ARBA00023054"/>
    </source>
</evidence>
<evidence type="ECO:0000259" key="8">
    <source>
        <dbReference type="Pfam" id="PF00931"/>
    </source>
</evidence>
<keyword evidence="2" id="KW-0433">Leucine-rich repeat</keyword>
<evidence type="ECO:0000313" key="14">
    <source>
        <dbReference type="Proteomes" id="UP000823388"/>
    </source>
</evidence>
<comment type="caution">
    <text evidence="13">The sequence shown here is derived from an EMBL/GenBank/DDBJ whole genome shotgun (WGS) entry which is preliminary data.</text>
</comment>
<dbReference type="InterPro" id="IPR032675">
    <property type="entry name" value="LRR_dom_sf"/>
</dbReference>
<dbReference type="Gene3D" id="1.10.10.10">
    <property type="entry name" value="Winged helix-like DNA-binding domain superfamily/Winged helix DNA-binding domain"/>
    <property type="match status" value="1"/>
</dbReference>
<dbReference type="EMBL" id="CM029046">
    <property type="protein sequence ID" value="KAG2594132.1"/>
    <property type="molecule type" value="Genomic_DNA"/>
</dbReference>
<proteinExistence type="inferred from homology"/>
<keyword evidence="7" id="KW-0175">Coiled coil</keyword>
<evidence type="ECO:0000256" key="6">
    <source>
        <dbReference type="ARBA" id="ARBA00022840"/>
    </source>
</evidence>
<dbReference type="InterPro" id="IPR036388">
    <property type="entry name" value="WH-like_DNA-bd_sf"/>
</dbReference>
<feature type="domain" description="R13L1/DRL21-like LRR repeat region" evidence="12">
    <location>
        <begin position="871"/>
        <end position="992"/>
    </location>
</feature>
<dbReference type="InterPro" id="IPR041118">
    <property type="entry name" value="Rx_N"/>
</dbReference>
<name>A0A8T0S535_PANVG</name>
<keyword evidence="14" id="KW-1185">Reference proteome</keyword>
<dbReference type="AlphaFoldDB" id="A0A8T0S535"/>
<accession>A0A8T0S535</accession>
<dbReference type="GO" id="GO:0042742">
    <property type="term" value="P:defense response to bacterium"/>
    <property type="evidence" value="ECO:0007669"/>
    <property type="project" value="UniProtKB-ARBA"/>
</dbReference>
<feature type="domain" description="Disease resistance R13L4/SHOC-2-like LRR" evidence="11">
    <location>
        <begin position="559"/>
        <end position="678"/>
    </location>
</feature>
<keyword evidence="3" id="KW-0677">Repeat</keyword>
<dbReference type="InterPro" id="IPR058922">
    <property type="entry name" value="WHD_DRP"/>
</dbReference>
<comment type="similarity">
    <text evidence="1">Belongs to the disease resistance NB-LRR family.</text>
</comment>
<feature type="domain" description="NB-ARC" evidence="8">
    <location>
        <begin position="180"/>
        <end position="347"/>
    </location>
</feature>
<dbReference type="SUPFAM" id="SSF52540">
    <property type="entry name" value="P-loop containing nucleoside triphosphate hydrolases"/>
    <property type="match status" value="1"/>
</dbReference>
<dbReference type="Pfam" id="PF23559">
    <property type="entry name" value="WHD_DRP"/>
    <property type="match status" value="1"/>
</dbReference>
<dbReference type="Pfam" id="PF00931">
    <property type="entry name" value="NB-ARC"/>
    <property type="match status" value="1"/>
</dbReference>
<dbReference type="Pfam" id="PF00560">
    <property type="entry name" value="LRR_1"/>
    <property type="match status" value="1"/>
</dbReference>